<dbReference type="GO" id="GO:0017183">
    <property type="term" value="P:protein histidyl modification to diphthamide"/>
    <property type="evidence" value="ECO:0007669"/>
    <property type="project" value="TreeGrafter"/>
</dbReference>
<dbReference type="PANTHER" id="PTHR46042:SF1">
    <property type="entry name" value="DIPHTHINE METHYLTRANSFERASE"/>
    <property type="match status" value="1"/>
</dbReference>
<dbReference type="SUPFAM" id="SSF50978">
    <property type="entry name" value="WD40 repeat-like"/>
    <property type="match status" value="1"/>
</dbReference>
<dbReference type="GO" id="GO:0005737">
    <property type="term" value="C:cytoplasm"/>
    <property type="evidence" value="ECO:0007669"/>
    <property type="project" value="TreeGrafter"/>
</dbReference>
<comment type="pathway">
    <text evidence="1">Protein modification; peptidyl-diphthamide biosynthesis.</text>
</comment>
<dbReference type="Gene3D" id="2.130.10.10">
    <property type="entry name" value="YVTN repeat-like/Quinoprotein amine dehydrogenase"/>
    <property type="match status" value="1"/>
</dbReference>
<dbReference type="InterPro" id="IPR015943">
    <property type="entry name" value="WD40/YVTN_repeat-like_dom_sf"/>
</dbReference>
<dbReference type="Pfam" id="PF00400">
    <property type="entry name" value="WD40"/>
    <property type="match status" value="2"/>
</dbReference>
<dbReference type="GO" id="GO:0008168">
    <property type="term" value="F:methyltransferase activity"/>
    <property type="evidence" value="ECO:0007669"/>
    <property type="project" value="UniProtKB-KW"/>
</dbReference>
<evidence type="ECO:0000256" key="7">
    <source>
        <dbReference type="ARBA" id="ARBA00047551"/>
    </source>
</evidence>
<dbReference type="GO" id="GO:0032259">
    <property type="term" value="P:methylation"/>
    <property type="evidence" value="ECO:0007669"/>
    <property type="project" value="UniProtKB-KW"/>
</dbReference>
<dbReference type="GO" id="GO:0061685">
    <property type="term" value="F:diphthine methylesterase activity"/>
    <property type="evidence" value="ECO:0007669"/>
    <property type="project" value="UniProtKB-EC"/>
</dbReference>
<gene>
    <name evidence="8" type="primary">Dph7</name>
    <name evidence="8" type="ORF">Bhyg_03879</name>
</gene>
<reference evidence="8" key="1">
    <citation type="submission" date="2022-07" db="EMBL/GenBank/DDBJ databases">
        <authorList>
            <person name="Trinca V."/>
            <person name="Uliana J.V.C."/>
            <person name="Torres T.T."/>
            <person name="Ward R.J."/>
            <person name="Monesi N."/>
        </authorList>
    </citation>
    <scope>NUCLEOTIDE SEQUENCE</scope>
    <source>
        <strain evidence="8">HSMRA1968</strain>
        <tissue evidence="8">Whole embryos</tissue>
    </source>
</reference>
<comment type="catalytic activity">
    <reaction evidence="7">
        <text>diphthine methyl ester-[translation elongation factor 2] + H2O = diphthine-[translation elongation factor 2] + methanol + H(+)</text>
        <dbReference type="Rhea" id="RHEA:42656"/>
        <dbReference type="Rhea" id="RHEA-COMP:10172"/>
        <dbReference type="Rhea" id="RHEA-COMP:10173"/>
        <dbReference type="ChEBI" id="CHEBI:15377"/>
        <dbReference type="ChEBI" id="CHEBI:15378"/>
        <dbReference type="ChEBI" id="CHEBI:17790"/>
        <dbReference type="ChEBI" id="CHEBI:79005"/>
        <dbReference type="ChEBI" id="CHEBI:82696"/>
        <dbReference type="EC" id="3.1.1.97"/>
    </reaction>
</comment>
<evidence type="ECO:0000256" key="3">
    <source>
        <dbReference type="ARBA" id="ARBA00022737"/>
    </source>
</evidence>
<protein>
    <recommendedName>
        <fullName evidence="6">methylated diphthine methylhydrolase</fullName>
        <ecNumber evidence="6">3.1.1.97</ecNumber>
    </recommendedName>
</protein>
<evidence type="ECO:0000313" key="8">
    <source>
        <dbReference type="EMBL" id="KAJ6648648.1"/>
    </source>
</evidence>
<comment type="similarity">
    <text evidence="5">Belongs to the DPH7 family.</text>
</comment>
<dbReference type="PANTHER" id="PTHR46042">
    <property type="entry name" value="DIPHTHINE METHYLTRANSFERASE"/>
    <property type="match status" value="1"/>
</dbReference>
<accession>A0A9Q0NE46</accession>
<evidence type="ECO:0000256" key="2">
    <source>
        <dbReference type="ARBA" id="ARBA00022574"/>
    </source>
</evidence>
<evidence type="ECO:0000256" key="5">
    <source>
        <dbReference type="ARBA" id="ARBA00038092"/>
    </source>
</evidence>
<evidence type="ECO:0000313" key="9">
    <source>
        <dbReference type="Proteomes" id="UP001151699"/>
    </source>
</evidence>
<dbReference type="SMART" id="SM00320">
    <property type="entry name" value="WD40"/>
    <property type="match status" value="2"/>
</dbReference>
<dbReference type="EMBL" id="WJQU01000001">
    <property type="protein sequence ID" value="KAJ6648648.1"/>
    <property type="molecule type" value="Genomic_DNA"/>
</dbReference>
<comment type="caution">
    <text evidence="8">The sequence shown here is derived from an EMBL/GenBank/DDBJ whole genome shotgun (WGS) entry which is preliminary data.</text>
</comment>
<evidence type="ECO:0000256" key="4">
    <source>
        <dbReference type="ARBA" id="ARBA00022801"/>
    </source>
</evidence>
<proteinExistence type="inferred from homology"/>
<keyword evidence="9" id="KW-1185">Reference proteome</keyword>
<keyword evidence="3" id="KW-0677">Repeat</keyword>
<dbReference type="InterPro" id="IPR001680">
    <property type="entry name" value="WD40_rpt"/>
</dbReference>
<dbReference type="InterPro" id="IPR036322">
    <property type="entry name" value="WD40_repeat_dom_sf"/>
</dbReference>
<keyword evidence="8" id="KW-0489">Methyltransferase</keyword>
<evidence type="ECO:0000256" key="6">
    <source>
        <dbReference type="ARBA" id="ARBA00039131"/>
    </source>
</evidence>
<name>A0A9Q0NE46_9DIPT</name>
<sequence>MMNIKTIHSLDTEYSADSVEWCPTENSQEYFVCGTYQLEDNKSEELVLPTRRKGRIYLFKYDAITEELSKLDAIETAAILDQKWTEIDKKPVVAAANALGEIMLYALVSDKLTLTSSVHLNPDIDNLLTLSIDWNANEKNKQLLSSDSKGNISLLQLNESNLNVVTRWNGHSFEAWTCCFDKWNDNIIYSGGDDTSLHVYDTRIHTKTMTNKSHMAGVTSLLSFDNKEHILATGSYDENLRIFDIRAFKNPLSAINLKGGVWRIKPDPVDKNLLLCACMYHNFSIVKLDESNEKTELVGEYFEHKSICYGSDWCRKIISNQMVMATLSLNELATTRRNTCRY</sequence>
<organism evidence="8 9">
    <name type="scientific">Pseudolycoriella hygida</name>
    <dbReference type="NCBI Taxonomy" id="35572"/>
    <lineage>
        <taxon>Eukaryota</taxon>
        <taxon>Metazoa</taxon>
        <taxon>Ecdysozoa</taxon>
        <taxon>Arthropoda</taxon>
        <taxon>Hexapoda</taxon>
        <taxon>Insecta</taxon>
        <taxon>Pterygota</taxon>
        <taxon>Neoptera</taxon>
        <taxon>Endopterygota</taxon>
        <taxon>Diptera</taxon>
        <taxon>Nematocera</taxon>
        <taxon>Sciaroidea</taxon>
        <taxon>Sciaridae</taxon>
        <taxon>Pseudolycoriella</taxon>
    </lineage>
</organism>
<keyword evidence="2" id="KW-0853">WD repeat</keyword>
<dbReference type="EC" id="3.1.1.97" evidence="6"/>
<keyword evidence="8" id="KW-0808">Transferase</keyword>
<dbReference type="Proteomes" id="UP001151699">
    <property type="component" value="Chromosome A"/>
</dbReference>
<dbReference type="InterPro" id="IPR052415">
    <property type="entry name" value="Diphthine_MTase"/>
</dbReference>
<evidence type="ECO:0000256" key="1">
    <source>
        <dbReference type="ARBA" id="ARBA00005156"/>
    </source>
</evidence>
<keyword evidence="4" id="KW-0378">Hydrolase</keyword>
<dbReference type="OrthoDB" id="1930760at2759"/>
<dbReference type="AlphaFoldDB" id="A0A9Q0NE46"/>